<gene>
    <name evidence="6 7 8" type="primary">LOC111433317</name>
</gene>
<dbReference type="GO" id="GO:0005811">
    <property type="term" value="C:lipid droplet"/>
    <property type="evidence" value="ECO:0007669"/>
    <property type="project" value="UniProtKB-SubCell"/>
</dbReference>
<dbReference type="PANTHER" id="PTHR13390">
    <property type="entry name" value="LIPASE"/>
    <property type="match status" value="1"/>
</dbReference>
<dbReference type="InterPro" id="IPR029058">
    <property type="entry name" value="AB_hydrolase_fold"/>
</dbReference>
<dbReference type="AlphaFoldDB" id="A0A6J1EDI9"/>
<dbReference type="RefSeq" id="XP_022926103.1">
    <property type="nucleotide sequence ID" value="XM_023070335.1"/>
</dbReference>
<evidence type="ECO:0000256" key="2">
    <source>
        <dbReference type="ARBA" id="ARBA00008300"/>
    </source>
</evidence>
<keyword evidence="4" id="KW-0378">Hydrolase</keyword>
<keyword evidence="3" id="KW-0551">Lipid droplet</keyword>
<evidence type="ECO:0000256" key="3">
    <source>
        <dbReference type="ARBA" id="ARBA00022677"/>
    </source>
</evidence>
<dbReference type="KEGG" id="cmos:111433317"/>
<comment type="subcellular location">
    <subcellularLocation>
        <location evidence="1">Lipid droplet</location>
    </subcellularLocation>
</comment>
<accession>A0A6J1EDI9</accession>
<evidence type="ECO:0000313" key="5">
    <source>
        <dbReference type="Proteomes" id="UP000504609"/>
    </source>
</evidence>
<dbReference type="Gene3D" id="3.40.50.1820">
    <property type="entry name" value="alpha/beta hydrolase"/>
    <property type="match status" value="1"/>
</dbReference>
<protein>
    <submittedName>
        <fullName evidence="6 7">Lipid droplet-associated hydrolase-like</fullName>
    </submittedName>
</protein>
<dbReference type="GO" id="GO:0019915">
    <property type="term" value="P:lipid storage"/>
    <property type="evidence" value="ECO:0007669"/>
    <property type="project" value="InterPro"/>
</dbReference>
<evidence type="ECO:0000313" key="6">
    <source>
        <dbReference type="RefSeq" id="XP_022926102.1"/>
    </source>
</evidence>
<dbReference type="PANTHER" id="PTHR13390:SF0">
    <property type="entry name" value="LIPID DROPLET-ASSOCIATED HYDROLASE"/>
    <property type="match status" value="1"/>
</dbReference>
<name>A0A6J1EDI9_CUCMO</name>
<dbReference type="GO" id="GO:0016298">
    <property type="term" value="F:lipase activity"/>
    <property type="evidence" value="ECO:0007669"/>
    <property type="project" value="InterPro"/>
</dbReference>
<keyword evidence="5" id="KW-1185">Reference proteome</keyword>
<proteinExistence type="inferred from homology"/>
<evidence type="ECO:0000256" key="1">
    <source>
        <dbReference type="ARBA" id="ARBA00004502"/>
    </source>
</evidence>
<dbReference type="InterPro" id="IPR019363">
    <property type="entry name" value="LDAH"/>
</dbReference>
<dbReference type="Proteomes" id="UP000504609">
    <property type="component" value="Unplaced"/>
</dbReference>
<sequence>MDQEALQLFSRRRVEFRLCNVSGYTNELLEIHSDNPSLHVLFIPGNPGIISFYKDFVESLYQLLGGRVSITAIGHICQTKKDWEGGRLFSLQEQIDHKIEFVKQELQNKEIPLLLVGHSIGSPISIELCRWFLDRVVYCIGLYPFMMVNRQSRWQLLIEKLAGSPLLSALFSSFAALLGVLPVRASSFVVKKTIGKSWSRTASEAACSHLLKYHTMRNVLYMAMTEFEKLSETPDWKFMKKASQKLSFLFCKDDHWAPMHVFEEICKQVPEIDASVEREEGHKHAFCCSEAGSLHIAQYVASLIKNHLSD</sequence>
<evidence type="ECO:0000313" key="8">
    <source>
        <dbReference type="RefSeq" id="XP_022926104.1"/>
    </source>
</evidence>
<dbReference type="GeneID" id="111433317"/>
<comment type="similarity">
    <text evidence="2">Belongs to the AB hydrolase superfamily. LDAH family.</text>
</comment>
<dbReference type="SUPFAM" id="SSF53474">
    <property type="entry name" value="alpha/beta-Hydrolases"/>
    <property type="match status" value="1"/>
</dbReference>
<dbReference type="Pfam" id="PF10230">
    <property type="entry name" value="LIDHydrolase"/>
    <property type="match status" value="1"/>
</dbReference>
<dbReference type="RefSeq" id="XP_022926102.1">
    <property type="nucleotide sequence ID" value="XM_023070334.1"/>
</dbReference>
<organism evidence="5 6">
    <name type="scientific">Cucurbita moschata</name>
    <name type="common">Winter crookneck squash</name>
    <name type="synonym">Cucurbita pepo var. moschata</name>
    <dbReference type="NCBI Taxonomy" id="3662"/>
    <lineage>
        <taxon>Eukaryota</taxon>
        <taxon>Viridiplantae</taxon>
        <taxon>Streptophyta</taxon>
        <taxon>Embryophyta</taxon>
        <taxon>Tracheophyta</taxon>
        <taxon>Spermatophyta</taxon>
        <taxon>Magnoliopsida</taxon>
        <taxon>eudicotyledons</taxon>
        <taxon>Gunneridae</taxon>
        <taxon>Pentapetalae</taxon>
        <taxon>rosids</taxon>
        <taxon>fabids</taxon>
        <taxon>Cucurbitales</taxon>
        <taxon>Cucurbitaceae</taxon>
        <taxon>Cucurbiteae</taxon>
        <taxon>Cucurbita</taxon>
    </lineage>
</organism>
<evidence type="ECO:0000256" key="4">
    <source>
        <dbReference type="ARBA" id="ARBA00022801"/>
    </source>
</evidence>
<reference evidence="6 7" key="1">
    <citation type="submission" date="2025-04" db="UniProtKB">
        <authorList>
            <consortium name="RefSeq"/>
        </authorList>
    </citation>
    <scope>IDENTIFICATION</scope>
    <source>
        <tissue evidence="6 7">Young leaves</tissue>
    </source>
</reference>
<evidence type="ECO:0000313" key="7">
    <source>
        <dbReference type="RefSeq" id="XP_022926103.1"/>
    </source>
</evidence>
<dbReference type="RefSeq" id="XP_022926104.1">
    <property type="nucleotide sequence ID" value="XM_023070336.1"/>
</dbReference>